<evidence type="ECO:0000313" key="5">
    <source>
        <dbReference type="Proteomes" id="UP000824890"/>
    </source>
</evidence>
<organism evidence="4 5">
    <name type="scientific">Brassica napus</name>
    <name type="common">Rape</name>
    <dbReference type="NCBI Taxonomy" id="3708"/>
    <lineage>
        <taxon>Eukaryota</taxon>
        <taxon>Viridiplantae</taxon>
        <taxon>Streptophyta</taxon>
        <taxon>Embryophyta</taxon>
        <taxon>Tracheophyta</taxon>
        <taxon>Spermatophyta</taxon>
        <taxon>Magnoliopsida</taxon>
        <taxon>eudicotyledons</taxon>
        <taxon>Gunneridae</taxon>
        <taxon>Pentapetalae</taxon>
        <taxon>rosids</taxon>
        <taxon>malvids</taxon>
        <taxon>Brassicales</taxon>
        <taxon>Brassicaceae</taxon>
        <taxon>Brassiceae</taxon>
        <taxon>Brassica</taxon>
    </lineage>
</organism>
<evidence type="ECO:0000256" key="2">
    <source>
        <dbReference type="ARBA" id="ARBA00022676"/>
    </source>
</evidence>
<evidence type="ECO:0000313" key="4">
    <source>
        <dbReference type="EMBL" id="KAH0920772.1"/>
    </source>
</evidence>
<name>A0ABQ8CUK0_BRANA</name>
<dbReference type="SUPFAM" id="SSF53756">
    <property type="entry name" value="UDP-Glycosyltransferase/glycogen phosphorylase"/>
    <property type="match status" value="2"/>
</dbReference>
<keyword evidence="5" id="KW-1185">Reference proteome</keyword>
<reference evidence="4 5" key="1">
    <citation type="submission" date="2021-05" db="EMBL/GenBank/DDBJ databases">
        <title>Genome Assembly of Synthetic Allotetraploid Brassica napus Reveals Homoeologous Exchanges between Subgenomes.</title>
        <authorList>
            <person name="Davis J.T."/>
        </authorList>
    </citation>
    <scope>NUCLEOTIDE SEQUENCE [LARGE SCALE GENOMIC DNA]</scope>
    <source>
        <strain evidence="5">cv. Da-Ae</strain>
        <tissue evidence="4">Seedling</tissue>
    </source>
</reference>
<proteinExistence type="inferred from homology"/>
<dbReference type="PANTHER" id="PTHR48047:SF230">
    <property type="entry name" value="GLYCOSYLTRANSFERASE"/>
    <property type="match status" value="1"/>
</dbReference>
<dbReference type="Gene3D" id="3.40.50.2000">
    <property type="entry name" value="Glycogen Phosphorylase B"/>
    <property type="match status" value="4"/>
</dbReference>
<dbReference type="Proteomes" id="UP000824890">
    <property type="component" value="Unassembled WGS sequence"/>
</dbReference>
<comment type="similarity">
    <text evidence="1">Belongs to the UDP-glycosyltransferase family.</text>
</comment>
<keyword evidence="3" id="KW-0808">Transferase</keyword>
<dbReference type="CDD" id="cd03784">
    <property type="entry name" value="GT1_Gtf-like"/>
    <property type="match status" value="2"/>
</dbReference>
<dbReference type="InterPro" id="IPR002213">
    <property type="entry name" value="UDP_glucos_trans"/>
</dbReference>
<evidence type="ECO:0000256" key="3">
    <source>
        <dbReference type="ARBA" id="ARBA00022679"/>
    </source>
</evidence>
<keyword evidence="2" id="KW-0328">Glycosyltransferase</keyword>
<dbReference type="EMBL" id="JAGKQM010000006">
    <property type="protein sequence ID" value="KAH0920772.1"/>
    <property type="molecule type" value="Genomic_DNA"/>
</dbReference>
<protein>
    <submittedName>
        <fullName evidence="4">Uncharacterized protein</fullName>
    </submittedName>
</protein>
<gene>
    <name evidence="4" type="ORF">HID58_020790</name>
</gene>
<comment type="caution">
    <text evidence="4">The sequence shown here is derived from an EMBL/GenBank/DDBJ whole genome shotgun (WGS) entry which is preliminary data.</text>
</comment>
<dbReference type="Pfam" id="PF00201">
    <property type="entry name" value="UDPGT"/>
    <property type="match status" value="2"/>
</dbReference>
<accession>A0ABQ8CUK0</accession>
<dbReference type="PANTHER" id="PTHR48047">
    <property type="entry name" value="GLYCOSYLTRANSFERASE"/>
    <property type="match status" value="1"/>
</dbReference>
<sequence length="883" mass="95609">MPLPPPETEGKSLKPHIMVFPYPAQGHLLPLLDLTHQLCLHGDITVSIIVTPKNLPYLSPLLTAHPSAVSAVTFPFPQSPSLPPGVENLREPIVNWLSSHPNPPVAIISDFFLGWTNDLGIPRFAFFSSGAFLASILHFFSDKLHLFESTEPVCLSDLPRSPVFKIEHLPSLVPQSPSLQDLESQRDSMMNFLSYGCVFNSCQCLEGEYMEYVKLKTGHNRVFGVGPLSSVGLGKGNSDSSVDVKALMSWLDGCLDGSVLYICFGSQKVLTKDQCDALALALEKSTTRFVWVAKTDPIPDGFEDRVVGRGMVFRGWAPQVAVLSHVAVGGFLSHCGWNSVMEAVASGTMILAWPMGADQFVDARLLVEDKGVAVIVCEGGDTVPNPNELGRVVAETMGECGRNVRGRAKEMGQTVLAATKAGGSSDTDLERLDSKCNGSKQHIMVFPYPAQGHLLPLLDLTHQLCLHGDITVSIIVTPKNLPYLSPLLTAHPSAVSAVTFLFPENPSLPPGVENVKDTGASGNPLIMASLRQLREPIINWISSHPNPPVAIISDFFLGWTNDLGIPRFAFFSSGAFLASTLHFFSDKIHLLESNEPVCFSDLPRSPVFKTEHLPALVPQSPLSQDLETFRETTMNFSSYGCIFNSCECLEEEYMEYVKLRTGHDRVFGVGPLPPIELGKGNSFSSVDVEALMSWLDGCPDGSVLYICVGSQKVLSKDQCDALALGLEKSMTRFVWVAKADPIPDGFEDRVAGRGMVVRGWAPQVAVLNHVAVGGFLSHCGWNSVVEAVASGTMILAWPLEADQFVDARLLVEHMGVAVTVCEGGETVPNPHELGRVLAETMGECGREVRGRAKEMGQKARAATEAGGSSNADLERLVKELASL</sequence>
<evidence type="ECO:0000256" key="1">
    <source>
        <dbReference type="ARBA" id="ARBA00009995"/>
    </source>
</evidence>